<feature type="compositionally biased region" description="Basic residues" evidence="1">
    <location>
        <begin position="98"/>
        <end position="111"/>
    </location>
</feature>
<dbReference type="Proteomes" id="UP000230750">
    <property type="component" value="Unassembled WGS sequence"/>
</dbReference>
<protein>
    <submittedName>
        <fullName evidence="2">Uncharacterized protein</fullName>
    </submittedName>
</protein>
<dbReference type="AlphaFoldDB" id="A0A2G8JZ02"/>
<feature type="non-terminal residue" evidence="2">
    <location>
        <position position="1"/>
    </location>
</feature>
<organism evidence="2 3">
    <name type="scientific">Stichopus japonicus</name>
    <name type="common">Sea cucumber</name>
    <dbReference type="NCBI Taxonomy" id="307972"/>
    <lineage>
        <taxon>Eukaryota</taxon>
        <taxon>Metazoa</taxon>
        <taxon>Echinodermata</taxon>
        <taxon>Eleutherozoa</taxon>
        <taxon>Echinozoa</taxon>
        <taxon>Holothuroidea</taxon>
        <taxon>Aspidochirotacea</taxon>
        <taxon>Aspidochirotida</taxon>
        <taxon>Stichopodidae</taxon>
        <taxon>Apostichopus</taxon>
    </lineage>
</organism>
<feature type="region of interest" description="Disordered" evidence="1">
    <location>
        <begin position="1"/>
        <end position="45"/>
    </location>
</feature>
<reference evidence="2 3" key="1">
    <citation type="journal article" date="2017" name="PLoS Biol.">
        <title>The sea cucumber genome provides insights into morphological evolution and visceral regeneration.</title>
        <authorList>
            <person name="Zhang X."/>
            <person name="Sun L."/>
            <person name="Yuan J."/>
            <person name="Sun Y."/>
            <person name="Gao Y."/>
            <person name="Zhang L."/>
            <person name="Li S."/>
            <person name="Dai H."/>
            <person name="Hamel J.F."/>
            <person name="Liu C."/>
            <person name="Yu Y."/>
            <person name="Liu S."/>
            <person name="Lin W."/>
            <person name="Guo K."/>
            <person name="Jin S."/>
            <person name="Xu P."/>
            <person name="Storey K.B."/>
            <person name="Huan P."/>
            <person name="Zhang T."/>
            <person name="Zhou Y."/>
            <person name="Zhang J."/>
            <person name="Lin C."/>
            <person name="Li X."/>
            <person name="Xing L."/>
            <person name="Huo D."/>
            <person name="Sun M."/>
            <person name="Wang L."/>
            <person name="Mercier A."/>
            <person name="Li F."/>
            <person name="Yang H."/>
            <person name="Xiang J."/>
        </authorList>
    </citation>
    <scope>NUCLEOTIDE SEQUENCE [LARGE SCALE GENOMIC DNA]</scope>
    <source>
        <strain evidence="2">Shaxun</strain>
        <tissue evidence="2">Muscle</tissue>
    </source>
</reference>
<sequence length="149" mass="16912">KSCTKVQTTVVSSLDQSPTSPSPPQTSTMGPPSVNKPLRTVEKKKISGCRSMKTIKRKARQKKNRKVLWNKLILPNMEIDDDETSRNTRKSQGIKPMTGKKKRKLRKRMTRLLKAQQSKMEDVEPVKAEEESKQDADAANDDTEMKEAE</sequence>
<feature type="compositionally biased region" description="Basic and acidic residues" evidence="1">
    <location>
        <begin position="119"/>
        <end position="136"/>
    </location>
</feature>
<accession>A0A2G8JZ02</accession>
<gene>
    <name evidence="2" type="ORF">BSL78_22132</name>
</gene>
<proteinExistence type="predicted"/>
<feature type="compositionally biased region" description="Low complexity" evidence="1">
    <location>
        <begin position="12"/>
        <end position="33"/>
    </location>
</feature>
<feature type="region of interest" description="Disordered" evidence="1">
    <location>
        <begin position="78"/>
        <end position="149"/>
    </location>
</feature>
<keyword evidence="3" id="KW-1185">Reference proteome</keyword>
<evidence type="ECO:0000256" key="1">
    <source>
        <dbReference type="SAM" id="MobiDB-lite"/>
    </source>
</evidence>
<evidence type="ECO:0000313" key="3">
    <source>
        <dbReference type="Proteomes" id="UP000230750"/>
    </source>
</evidence>
<evidence type="ECO:0000313" key="2">
    <source>
        <dbReference type="EMBL" id="PIK41006.1"/>
    </source>
</evidence>
<comment type="caution">
    <text evidence="2">The sequence shown here is derived from an EMBL/GenBank/DDBJ whole genome shotgun (WGS) entry which is preliminary data.</text>
</comment>
<dbReference type="EMBL" id="MRZV01001061">
    <property type="protein sequence ID" value="PIK41006.1"/>
    <property type="molecule type" value="Genomic_DNA"/>
</dbReference>
<feature type="compositionally biased region" description="Polar residues" evidence="1">
    <location>
        <begin position="1"/>
        <end position="11"/>
    </location>
</feature>
<name>A0A2G8JZ02_STIJA</name>